<evidence type="ECO:0000256" key="1">
    <source>
        <dbReference type="ARBA" id="ARBA00004141"/>
    </source>
</evidence>
<evidence type="ECO:0000313" key="6">
    <source>
        <dbReference type="EMBL" id="XCA34101.1"/>
    </source>
</evidence>
<sequence>MYINIEECFGFIAFITFLIGLLPQVYKAYITKLTRDVSMLMLVNYLICSSSWLIYGICQGLTFVILSNVAGLVISIISIVQKCYYDAKTARSVL</sequence>
<evidence type="ECO:0000256" key="4">
    <source>
        <dbReference type="ARBA" id="ARBA00023136"/>
    </source>
</evidence>
<organism evidence="6">
    <name type="scientific">Wolbachia endosymbiont of Oeneis ivallda</name>
    <dbReference type="NCBI Taxonomy" id="3171168"/>
    <lineage>
        <taxon>Bacteria</taxon>
        <taxon>Pseudomonadati</taxon>
        <taxon>Pseudomonadota</taxon>
        <taxon>Alphaproteobacteria</taxon>
        <taxon>Rickettsiales</taxon>
        <taxon>Anaplasmataceae</taxon>
        <taxon>Wolbachieae</taxon>
        <taxon>Wolbachia</taxon>
    </lineage>
</organism>
<evidence type="ECO:0000256" key="3">
    <source>
        <dbReference type="ARBA" id="ARBA00022989"/>
    </source>
</evidence>
<name>A0AAU7YN15_9RICK</name>
<keyword evidence="4 5" id="KW-0472">Membrane</keyword>
<evidence type="ECO:0000256" key="5">
    <source>
        <dbReference type="SAM" id="Phobius"/>
    </source>
</evidence>
<dbReference type="Pfam" id="PF04193">
    <property type="entry name" value="PQ-loop"/>
    <property type="match status" value="1"/>
</dbReference>
<dbReference type="InterPro" id="IPR006603">
    <property type="entry name" value="PQ-loop_rpt"/>
</dbReference>
<evidence type="ECO:0000256" key="2">
    <source>
        <dbReference type="ARBA" id="ARBA00022692"/>
    </source>
</evidence>
<feature type="transmembrane region" description="Helical" evidence="5">
    <location>
        <begin position="37"/>
        <end position="55"/>
    </location>
</feature>
<keyword evidence="3 5" id="KW-1133">Transmembrane helix</keyword>
<feature type="transmembrane region" description="Helical" evidence="5">
    <location>
        <begin position="12"/>
        <end position="30"/>
    </location>
</feature>
<dbReference type="AlphaFoldDB" id="A0AAU7YN15"/>
<proteinExistence type="predicted"/>
<dbReference type="Gene3D" id="1.20.1280.290">
    <property type="match status" value="1"/>
</dbReference>
<protein>
    <submittedName>
        <fullName evidence="6">SemiSWEET family transporter</fullName>
    </submittedName>
</protein>
<comment type="subcellular location">
    <subcellularLocation>
        <location evidence="1">Membrane</location>
        <topology evidence="1">Multi-pass membrane protein</topology>
    </subcellularLocation>
</comment>
<feature type="transmembrane region" description="Helical" evidence="5">
    <location>
        <begin position="61"/>
        <end position="80"/>
    </location>
</feature>
<accession>A0AAU7YN15</accession>
<keyword evidence="2 5" id="KW-0812">Transmembrane</keyword>
<reference evidence="6" key="1">
    <citation type="submission" date="2024-06" db="EMBL/GenBank/DDBJ databases">
        <title>Genome assembly of the Oeneis chryxus ivallda.</title>
        <authorList>
            <person name="MacDonald Z."/>
            <person name="Shaffer H.B."/>
            <person name="Gillespie T."/>
            <person name="Marimuthu M.P.A."/>
            <person name="Nguyen O."/>
            <person name="Fairbairn C.W."/>
            <person name="Seligmann W.E."/>
            <person name="Escalona M."/>
            <person name="Miller C."/>
            <person name="Toffelmier E."/>
        </authorList>
    </citation>
    <scope>NUCLEOTIDE SEQUENCE</scope>
    <source>
        <strain evidence="6">CCGP_102_HBS-TG_Oc004</strain>
    </source>
</reference>
<dbReference type="GO" id="GO:0016020">
    <property type="term" value="C:membrane"/>
    <property type="evidence" value="ECO:0007669"/>
    <property type="project" value="UniProtKB-SubCell"/>
</dbReference>
<gene>
    <name evidence="6" type="ORF">ABS861_01430</name>
</gene>
<dbReference type="EMBL" id="CP158587">
    <property type="protein sequence ID" value="XCA34101.1"/>
    <property type="molecule type" value="Genomic_DNA"/>
</dbReference>